<evidence type="ECO:0000313" key="4">
    <source>
        <dbReference type="EMBL" id="PAD78784.1"/>
    </source>
</evidence>
<reference evidence="4 5" key="1">
    <citation type="submission" date="2017-07" db="EMBL/GenBank/DDBJ databases">
        <title>Isolation and whole genome analysis of endospore-forming bacteria from heroin.</title>
        <authorList>
            <person name="Kalinowski J."/>
            <person name="Ahrens B."/>
            <person name="Al-Dilaimi A."/>
            <person name="Winkler A."/>
            <person name="Wibberg D."/>
            <person name="Schleenbecker U."/>
            <person name="Ruckert C."/>
            <person name="Wolfel R."/>
            <person name="Grass G."/>
        </authorList>
    </citation>
    <scope>NUCLEOTIDE SEQUENCE [LARGE SCALE GENOMIC DNA]</scope>
    <source>
        <strain evidence="4 5">7537-G1</strain>
    </source>
</reference>
<dbReference type="Pfam" id="PF02649">
    <property type="entry name" value="GCHY-1"/>
    <property type="match status" value="1"/>
</dbReference>
<dbReference type="PANTHER" id="PTHR36445:SF1">
    <property type="entry name" value="GTP CYCLOHYDROLASE MPTA"/>
    <property type="match status" value="1"/>
</dbReference>
<name>A0A268F0C9_9BACL</name>
<accession>A0A268F0C9</accession>
<dbReference type="Gene3D" id="3.10.270.10">
    <property type="entry name" value="Urate Oxidase"/>
    <property type="match status" value="1"/>
</dbReference>
<dbReference type="InterPro" id="IPR003801">
    <property type="entry name" value="GTP_cyclohydrolase_FolE2/MptA"/>
</dbReference>
<protein>
    <recommendedName>
        <fullName evidence="2">GTP cyclohydrolase FolE2</fullName>
        <ecNumber evidence="2">3.5.4.16</ecNumber>
    </recommendedName>
</protein>
<organism evidence="4 5">
    <name type="scientific">Paenibacillus campinasensis</name>
    <dbReference type="NCBI Taxonomy" id="66347"/>
    <lineage>
        <taxon>Bacteria</taxon>
        <taxon>Bacillati</taxon>
        <taxon>Bacillota</taxon>
        <taxon>Bacilli</taxon>
        <taxon>Bacillales</taxon>
        <taxon>Paenibacillaceae</taxon>
        <taxon>Paenibacillus</taxon>
    </lineage>
</organism>
<dbReference type="OrthoDB" id="9774824at2"/>
<dbReference type="InterPro" id="IPR022838">
    <property type="entry name" value="GTP_cyclohydrolase_FolE2"/>
</dbReference>
<evidence type="ECO:0000256" key="2">
    <source>
        <dbReference type="HAMAP-Rule" id="MF_01527"/>
    </source>
</evidence>
<gene>
    <name evidence="2" type="primary">folE2</name>
    <name evidence="4" type="ORF">CHH67_05745</name>
</gene>
<keyword evidence="1 2" id="KW-0378">Hydrolase</keyword>
<dbReference type="NCBIfam" id="NF010200">
    <property type="entry name" value="PRK13674.1-1"/>
    <property type="match status" value="1"/>
</dbReference>
<comment type="caution">
    <text evidence="4">The sequence shown here is derived from an EMBL/GenBank/DDBJ whole genome shotgun (WGS) entry which is preliminary data.</text>
</comment>
<comment type="similarity">
    <text evidence="2">Belongs to the GTP cyclohydrolase IV family.</text>
</comment>
<dbReference type="GO" id="GO:0046654">
    <property type="term" value="P:tetrahydrofolate biosynthetic process"/>
    <property type="evidence" value="ECO:0007669"/>
    <property type="project" value="UniProtKB-UniRule"/>
</dbReference>
<dbReference type="GO" id="GO:0003934">
    <property type="term" value="F:GTP cyclohydrolase I activity"/>
    <property type="evidence" value="ECO:0007669"/>
    <property type="project" value="UniProtKB-UniRule"/>
</dbReference>
<dbReference type="PANTHER" id="PTHR36445">
    <property type="entry name" value="GTP CYCLOHYDROLASE MPTA"/>
    <property type="match status" value="1"/>
</dbReference>
<dbReference type="EMBL" id="NPBY01000016">
    <property type="protein sequence ID" value="PAD78784.1"/>
    <property type="molecule type" value="Genomic_DNA"/>
</dbReference>
<feature type="site" description="May be catalytically important" evidence="2">
    <location>
        <position position="186"/>
    </location>
</feature>
<feature type="region of interest" description="Disordered" evidence="3">
    <location>
        <begin position="1"/>
        <end position="20"/>
    </location>
</feature>
<dbReference type="EC" id="3.5.4.16" evidence="2"/>
<dbReference type="RefSeq" id="WP_095264059.1">
    <property type="nucleotide sequence ID" value="NZ_NPBY01000016.1"/>
</dbReference>
<dbReference type="UniPathway" id="UPA00848">
    <property type="reaction ID" value="UER00151"/>
</dbReference>
<sequence>MKSIHANNMLPPKPERHRLFGSTDPIPGSKPTVKEQMTDLQNHHADYLFPIQHVGVSNVRHPIQVHSDIEPKRQTSIATMTLTTSLAQASKGINMSRLTEQLEMYRQKGLSSELADMCDFVHELAERMGQDKAEITISFPWFYERTAPVTGFAGLNHAEATIQTTYEKGQPYRTIVSLSVAVTTLCPCSKEISEYSAHNQRGRVTMTVEIDPASPPVHDWKAMLLAAAESNASSALHPVLKRPDEKRVTEQAYENPRFVEDMVRLVAADLYEMDDVLAFKVECRNEESIHLHDAYAIIDFDKRKEGAAR</sequence>
<evidence type="ECO:0000256" key="3">
    <source>
        <dbReference type="SAM" id="MobiDB-lite"/>
    </source>
</evidence>
<evidence type="ECO:0000313" key="5">
    <source>
        <dbReference type="Proteomes" id="UP000215596"/>
    </source>
</evidence>
<evidence type="ECO:0000256" key="1">
    <source>
        <dbReference type="ARBA" id="ARBA00022801"/>
    </source>
</evidence>
<proteinExistence type="inferred from homology"/>
<dbReference type="AlphaFoldDB" id="A0A268F0C9"/>
<dbReference type="Proteomes" id="UP000215596">
    <property type="component" value="Unassembled WGS sequence"/>
</dbReference>
<dbReference type="HAMAP" id="MF_01527_B">
    <property type="entry name" value="GTP_cyclohydrol_B"/>
    <property type="match status" value="1"/>
</dbReference>
<comment type="catalytic activity">
    <reaction evidence="2">
        <text>GTP + H2O = 7,8-dihydroneopterin 3'-triphosphate + formate + H(+)</text>
        <dbReference type="Rhea" id="RHEA:17473"/>
        <dbReference type="ChEBI" id="CHEBI:15377"/>
        <dbReference type="ChEBI" id="CHEBI:15378"/>
        <dbReference type="ChEBI" id="CHEBI:15740"/>
        <dbReference type="ChEBI" id="CHEBI:37565"/>
        <dbReference type="ChEBI" id="CHEBI:58462"/>
        <dbReference type="EC" id="3.5.4.16"/>
    </reaction>
</comment>
<comment type="function">
    <text evidence="2">Converts GTP to 7,8-dihydroneopterin triphosphate.</text>
</comment>
<comment type="pathway">
    <text evidence="2">Cofactor biosynthesis; 7,8-dihydroneopterin triphosphate biosynthesis; 7,8-dihydroneopterin triphosphate from GTP: step 1/1.</text>
</comment>